<dbReference type="PANTHER" id="PTHR46268:SF6">
    <property type="entry name" value="UNIVERSAL STRESS PROTEIN UP12"/>
    <property type="match status" value="1"/>
</dbReference>
<reference evidence="3 4" key="1">
    <citation type="submission" date="2019-07" db="EMBL/GenBank/DDBJ databases">
        <title>Genomic Encyclopedia of Archaeal and Bacterial Type Strains, Phase II (KMG-II): from individual species to whole genera.</title>
        <authorList>
            <person name="Goeker M."/>
        </authorList>
    </citation>
    <scope>NUCLEOTIDE SEQUENCE [LARGE SCALE GENOMIC DNA]</scope>
    <source>
        <strain evidence="3 4">DSM 17527</strain>
    </source>
</reference>
<evidence type="ECO:0000259" key="2">
    <source>
        <dbReference type="Pfam" id="PF00582"/>
    </source>
</evidence>
<name>A0A5S5CF54_9FLAO</name>
<dbReference type="PRINTS" id="PR01438">
    <property type="entry name" value="UNVRSLSTRESS"/>
</dbReference>
<keyword evidence="4" id="KW-1185">Reference proteome</keyword>
<organism evidence="3 4">
    <name type="scientific">Aquimarina intermedia</name>
    <dbReference type="NCBI Taxonomy" id="350814"/>
    <lineage>
        <taxon>Bacteria</taxon>
        <taxon>Pseudomonadati</taxon>
        <taxon>Bacteroidota</taxon>
        <taxon>Flavobacteriia</taxon>
        <taxon>Flavobacteriales</taxon>
        <taxon>Flavobacteriaceae</taxon>
        <taxon>Aquimarina</taxon>
    </lineage>
</organism>
<protein>
    <submittedName>
        <fullName evidence="3">Nucleotide-binding universal stress UspA family protein</fullName>
    </submittedName>
</protein>
<evidence type="ECO:0000313" key="3">
    <source>
        <dbReference type="EMBL" id="TYP76926.1"/>
    </source>
</evidence>
<accession>A0A5S5CF54</accession>
<evidence type="ECO:0000256" key="1">
    <source>
        <dbReference type="ARBA" id="ARBA00008791"/>
    </source>
</evidence>
<dbReference type="Proteomes" id="UP000324376">
    <property type="component" value="Unassembled WGS sequence"/>
</dbReference>
<dbReference type="InterPro" id="IPR006016">
    <property type="entry name" value="UspA"/>
</dbReference>
<feature type="domain" description="UspA" evidence="2">
    <location>
        <begin position="61"/>
        <end position="128"/>
    </location>
</feature>
<dbReference type="EMBL" id="VNHU01000001">
    <property type="protein sequence ID" value="TYP76926.1"/>
    <property type="molecule type" value="Genomic_DNA"/>
</dbReference>
<comment type="caution">
    <text evidence="3">The sequence shown here is derived from an EMBL/GenBank/DDBJ whole genome shotgun (WGS) entry which is preliminary data.</text>
</comment>
<gene>
    <name evidence="3" type="ORF">BD809_10172</name>
</gene>
<dbReference type="SUPFAM" id="SSF52402">
    <property type="entry name" value="Adenine nucleotide alpha hydrolases-like"/>
    <property type="match status" value="2"/>
</dbReference>
<evidence type="ECO:0000313" key="4">
    <source>
        <dbReference type="Proteomes" id="UP000324376"/>
    </source>
</evidence>
<sequence>MNPCLSQKFKTVLIGVAFSPNLQNNIFEAMRLVDFFDCRLVLVHVGEKTKEKQETIRHLLSGFEDDDDGKVKMIWKDGNPVEVIIKSAQSTNADLIMLGATPREDILKFYIGSIARKIVRKAPCSVLLLIKPSEDLRPCRHIVVNGLNNNKTQETLCASFEFAQNLDSKQLTIVEEISKKDVKVIVQDNKSLLKSTLIKEQLSQKQALRVHDVLKEIPSQLKSAVKIKIQPIFGQRGYSIGHYAKIVGADLLIMNAPEKSTFLDRIFPHDMEYILSELPTDVLIVR</sequence>
<dbReference type="AlphaFoldDB" id="A0A5S5CF54"/>
<proteinExistence type="inferred from homology"/>
<dbReference type="Gene3D" id="3.40.50.620">
    <property type="entry name" value="HUPs"/>
    <property type="match status" value="2"/>
</dbReference>
<dbReference type="RefSeq" id="WP_246131383.1">
    <property type="nucleotide sequence ID" value="NZ_VNHU01000001.1"/>
</dbReference>
<dbReference type="PANTHER" id="PTHR46268">
    <property type="entry name" value="STRESS RESPONSE PROTEIN NHAX"/>
    <property type="match status" value="1"/>
</dbReference>
<dbReference type="InterPro" id="IPR006015">
    <property type="entry name" value="Universal_stress_UspA"/>
</dbReference>
<dbReference type="CDD" id="cd00293">
    <property type="entry name" value="USP-like"/>
    <property type="match status" value="1"/>
</dbReference>
<comment type="similarity">
    <text evidence="1">Belongs to the universal stress protein A family.</text>
</comment>
<dbReference type="InterPro" id="IPR014729">
    <property type="entry name" value="Rossmann-like_a/b/a_fold"/>
</dbReference>
<dbReference type="Pfam" id="PF00582">
    <property type="entry name" value="Usp"/>
    <property type="match status" value="1"/>
</dbReference>